<accession>A0A2M7G4T5</accession>
<evidence type="ECO:0000313" key="2">
    <source>
        <dbReference type="Proteomes" id="UP000231019"/>
    </source>
</evidence>
<protein>
    <recommendedName>
        <fullName evidence="3">Carrier domain-containing protein</fullName>
    </recommendedName>
</protein>
<evidence type="ECO:0000313" key="1">
    <source>
        <dbReference type="EMBL" id="PIW16867.1"/>
    </source>
</evidence>
<proteinExistence type="predicted"/>
<evidence type="ECO:0008006" key="3">
    <source>
        <dbReference type="Google" id="ProtNLM"/>
    </source>
</evidence>
<dbReference type="Proteomes" id="UP000231019">
    <property type="component" value="Unassembled WGS sequence"/>
</dbReference>
<dbReference type="Gene3D" id="1.10.1200.10">
    <property type="entry name" value="ACP-like"/>
    <property type="match status" value="1"/>
</dbReference>
<reference evidence="1 2" key="1">
    <citation type="submission" date="2017-09" db="EMBL/GenBank/DDBJ databases">
        <title>Depth-based differentiation of microbial function through sediment-hosted aquifers and enrichment of novel symbionts in the deep terrestrial subsurface.</title>
        <authorList>
            <person name="Probst A.J."/>
            <person name="Ladd B."/>
            <person name="Jarett J.K."/>
            <person name="Geller-Mcgrath D.E."/>
            <person name="Sieber C.M."/>
            <person name="Emerson J.B."/>
            <person name="Anantharaman K."/>
            <person name="Thomas B.C."/>
            <person name="Malmstrom R."/>
            <person name="Stieglmeier M."/>
            <person name="Klingl A."/>
            <person name="Woyke T."/>
            <person name="Ryan C.M."/>
            <person name="Banfield J.F."/>
        </authorList>
    </citation>
    <scope>NUCLEOTIDE SEQUENCE [LARGE SCALE GENOMIC DNA]</scope>
    <source>
        <strain evidence="1">CG17_big_fil_post_rev_8_21_14_2_50_48_46</strain>
    </source>
</reference>
<dbReference type="SUPFAM" id="SSF47336">
    <property type="entry name" value="ACP-like"/>
    <property type="match status" value="1"/>
</dbReference>
<gene>
    <name evidence="1" type="ORF">COW36_11330</name>
</gene>
<sequence>MQELESLEYGISAEWNSLAHIQLISELEARFGLRLDAAEILAMKNFAAIQAYLLAAGHLCLP</sequence>
<comment type="caution">
    <text evidence="1">The sequence shown here is derived from an EMBL/GenBank/DDBJ whole genome shotgun (WGS) entry which is preliminary data.</text>
</comment>
<name>A0A2M7G4T5_9BACT</name>
<dbReference type="AlphaFoldDB" id="A0A2M7G4T5"/>
<dbReference type="InterPro" id="IPR036736">
    <property type="entry name" value="ACP-like_sf"/>
</dbReference>
<organism evidence="1 2">
    <name type="scientific">bacterium (Candidatus Blackallbacteria) CG17_big_fil_post_rev_8_21_14_2_50_48_46</name>
    <dbReference type="NCBI Taxonomy" id="2014261"/>
    <lineage>
        <taxon>Bacteria</taxon>
        <taxon>Candidatus Blackallbacteria</taxon>
    </lineage>
</organism>
<dbReference type="EMBL" id="PFFQ01000034">
    <property type="protein sequence ID" value="PIW16867.1"/>
    <property type="molecule type" value="Genomic_DNA"/>
</dbReference>